<protein>
    <submittedName>
        <fullName evidence="1">Uncharacterized protein</fullName>
    </submittedName>
</protein>
<organism evidence="1 2">
    <name type="scientific">Eumeta variegata</name>
    <name type="common">Bagworm moth</name>
    <name type="synonym">Eumeta japonica</name>
    <dbReference type="NCBI Taxonomy" id="151549"/>
    <lineage>
        <taxon>Eukaryota</taxon>
        <taxon>Metazoa</taxon>
        <taxon>Ecdysozoa</taxon>
        <taxon>Arthropoda</taxon>
        <taxon>Hexapoda</taxon>
        <taxon>Insecta</taxon>
        <taxon>Pterygota</taxon>
        <taxon>Neoptera</taxon>
        <taxon>Endopterygota</taxon>
        <taxon>Lepidoptera</taxon>
        <taxon>Glossata</taxon>
        <taxon>Ditrysia</taxon>
        <taxon>Tineoidea</taxon>
        <taxon>Psychidae</taxon>
        <taxon>Oiketicinae</taxon>
        <taxon>Eumeta</taxon>
    </lineage>
</organism>
<evidence type="ECO:0000313" key="1">
    <source>
        <dbReference type="EMBL" id="GBP97935.1"/>
    </source>
</evidence>
<evidence type="ECO:0000313" key="2">
    <source>
        <dbReference type="Proteomes" id="UP000299102"/>
    </source>
</evidence>
<sequence length="70" mass="7879">MAARGTASPLIKQTRRERIKPSATDVVVTSVKTVIRCPQLGRNKCEGRKTKIWDLKSGKKDHRRVAKPQP</sequence>
<keyword evidence="2" id="KW-1185">Reference proteome</keyword>
<gene>
    <name evidence="1" type="ORF">EVAR_71111_1</name>
</gene>
<proteinExistence type="predicted"/>
<dbReference type="AlphaFoldDB" id="A0A4C2AG89"/>
<dbReference type="EMBL" id="BGZK01003031">
    <property type="protein sequence ID" value="GBP97935.1"/>
    <property type="molecule type" value="Genomic_DNA"/>
</dbReference>
<reference evidence="1 2" key="1">
    <citation type="journal article" date="2019" name="Commun. Biol.">
        <title>The bagworm genome reveals a unique fibroin gene that provides high tensile strength.</title>
        <authorList>
            <person name="Kono N."/>
            <person name="Nakamura H."/>
            <person name="Ohtoshi R."/>
            <person name="Tomita M."/>
            <person name="Numata K."/>
            <person name="Arakawa K."/>
        </authorList>
    </citation>
    <scope>NUCLEOTIDE SEQUENCE [LARGE SCALE GENOMIC DNA]</scope>
</reference>
<comment type="caution">
    <text evidence="1">The sequence shown here is derived from an EMBL/GenBank/DDBJ whole genome shotgun (WGS) entry which is preliminary data.</text>
</comment>
<name>A0A4C2AG89_EUMVA</name>
<dbReference type="Proteomes" id="UP000299102">
    <property type="component" value="Unassembled WGS sequence"/>
</dbReference>
<accession>A0A4C2AG89</accession>